<name>A0A9P1ITZ6_9PELO</name>
<comment type="caution">
    <text evidence="2">The sequence shown here is derived from an EMBL/GenBank/DDBJ whole genome shotgun (WGS) entry which is preliminary data.</text>
</comment>
<feature type="chain" id="PRO_5040490562" evidence="1">
    <location>
        <begin position="19"/>
        <end position="293"/>
    </location>
</feature>
<organism evidence="2 3">
    <name type="scientific">Caenorhabditis angaria</name>
    <dbReference type="NCBI Taxonomy" id="860376"/>
    <lineage>
        <taxon>Eukaryota</taxon>
        <taxon>Metazoa</taxon>
        <taxon>Ecdysozoa</taxon>
        <taxon>Nematoda</taxon>
        <taxon>Chromadorea</taxon>
        <taxon>Rhabditida</taxon>
        <taxon>Rhabditina</taxon>
        <taxon>Rhabditomorpha</taxon>
        <taxon>Rhabditoidea</taxon>
        <taxon>Rhabditidae</taxon>
        <taxon>Peloderinae</taxon>
        <taxon>Caenorhabditis</taxon>
    </lineage>
</organism>
<reference evidence="2" key="1">
    <citation type="submission" date="2022-11" db="EMBL/GenBank/DDBJ databases">
        <authorList>
            <person name="Kikuchi T."/>
        </authorList>
    </citation>
    <scope>NUCLEOTIDE SEQUENCE</scope>
    <source>
        <strain evidence="2">PS1010</strain>
    </source>
</reference>
<dbReference type="EMBL" id="CANHGI010000005">
    <property type="protein sequence ID" value="CAI5451187.1"/>
    <property type="molecule type" value="Genomic_DNA"/>
</dbReference>
<keyword evidence="3" id="KW-1185">Reference proteome</keyword>
<dbReference type="OrthoDB" id="5774917at2759"/>
<feature type="signal peptide" evidence="1">
    <location>
        <begin position="1"/>
        <end position="18"/>
    </location>
</feature>
<protein>
    <submittedName>
        <fullName evidence="2">Uncharacterized protein</fullName>
    </submittedName>
</protein>
<sequence>MKLIFLLLFFENLDNVFGVTCHCDIATCGEAAECQGQYCFTTWILAGGERDTMGCISTRQELSTSQCVENRKKSVTCICKFLFQANFQKPIQFFSCDTEYCNSDDFAIPTDATFYTPPTVKCLESVSEIEDDFCFGHSCSYWGYTRQNEFGDLKAYSIVQGCSNAIDMLNVYGKTNSCSLIGDSFVCLCGSEYCNKQQPYEVKIGNTKCYRFDSQKMYRSEYCYGDLCFRKKLHTALILVVQVLPTQKVWNICRNQEWKAILLTHIVYVMRTCVMENILLIEFLLKKKYLQTF</sequence>
<proteinExistence type="predicted"/>
<accession>A0A9P1ITZ6</accession>
<gene>
    <name evidence="2" type="ORF">CAMP_LOCUS13824</name>
</gene>
<evidence type="ECO:0000256" key="1">
    <source>
        <dbReference type="SAM" id="SignalP"/>
    </source>
</evidence>
<evidence type="ECO:0000313" key="3">
    <source>
        <dbReference type="Proteomes" id="UP001152747"/>
    </source>
</evidence>
<dbReference type="PANTHER" id="PTHR37433:SF19">
    <property type="entry name" value="ACTIVIN_RECP DOMAIN-CONTAINING PROTEIN"/>
    <property type="match status" value="1"/>
</dbReference>
<dbReference type="PANTHER" id="PTHR37433">
    <property type="entry name" value="PROTEIN CBG25136-RELATED"/>
    <property type="match status" value="1"/>
</dbReference>
<dbReference type="AlphaFoldDB" id="A0A9P1ITZ6"/>
<keyword evidence="1" id="KW-0732">Signal</keyword>
<evidence type="ECO:0000313" key="2">
    <source>
        <dbReference type="EMBL" id="CAI5451187.1"/>
    </source>
</evidence>
<dbReference type="Proteomes" id="UP001152747">
    <property type="component" value="Unassembled WGS sequence"/>
</dbReference>